<dbReference type="PANTHER" id="PTHR13789:SF236">
    <property type="entry name" value="MONOOXYGENASE, PUTATIVE (AFU_ORTHOLOGUE AFUA_6G12060)-RELATED"/>
    <property type="match status" value="1"/>
</dbReference>
<dbReference type="PRINTS" id="PR00420">
    <property type="entry name" value="RNGMNOXGNASE"/>
</dbReference>
<dbReference type="AlphaFoldDB" id="A0A9N9UY75"/>
<feature type="domain" description="FAD-binding" evidence="6">
    <location>
        <begin position="23"/>
        <end position="356"/>
    </location>
</feature>
<dbReference type="SUPFAM" id="SSF51905">
    <property type="entry name" value="FAD/NAD(P)-binding domain"/>
    <property type="match status" value="1"/>
</dbReference>
<evidence type="ECO:0000313" key="8">
    <source>
        <dbReference type="Proteomes" id="UP000754883"/>
    </source>
</evidence>
<evidence type="ECO:0000256" key="2">
    <source>
        <dbReference type="ARBA" id="ARBA00022630"/>
    </source>
</evidence>
<dbReference type="SUPFAM" id="SSF54373">
    <property type="entry name" value="FAD-linked reductases, C-terminal domain"/>
    <property type="match status" value="1"/>
</dbReference>
<dbReference type="Proteomes" id="UP000754883">
    <property type="component" value="Unassembled WGS sequence"/>
</dbReference>
<evidence type="ECO:0000313" key="7">
    <source>
        <dbReference type="EMBL" id="CAH0004305.1"/>
    </source>
</evidence>
<sequence length="460" mass="51739">MSTVTPHNSLNGTNGCHTLGQRVKVIVVGAGFAGMTAVIECQRRGMDAILVEKYTNSAEYGDIIDFFANAGRIVDAWDNGKVADRLLDICITKAKWMQMLKHTGEAVHRDPWYLKPEHFRYQYAGQRGAMWKIFRDYAEELGVEMHFGVGVVDYFETEDETGVILADGTRITGDCVLAGDGPKSLARQKVLKLEDKKTNSGYAIFRSYFEATEEFREHPLLQEYLNPDEDTIKFWIGPDSHMLAYSWQGGSKVVWVFFHPDKEDIGESWSESADKSSVLNYIDSIGFNNECRAIVELTPPGRVIDFKLVWRDPLETWLSQGSRVALIGDAAHCHLPTSGQGGSQAMEDAVTAAICLEKAKGDVPLALKVMERIRFNRSHITHQAGMQIRDIWHQNPWEHVEDDPEKIALARGDWILDFDAVKTAEEHFERLAEDVRSGKKGTLQELSLPAGGVYDDIRNK</sequence>
<dbReference type="InterPro" id="IPR036188">
    <property type="entry name" value="FAD/NAD-bd_sf"/>
</dbReference>
<evidence type="ECO:0000256" key="5">
    <source>
        <dbReference type="ARBA" id="ARBA00023033"/>
    </source>
</evidence>
<dbReference type="Gene3D" id="3.50.50.60">
    <property type="entry name" value="FAD/NAD(P)-binding domain"/>
    <property type="match status" value="1"/>
</dbReference>
<dbReference type="EMBL" id="CABFNO020001566">
    <property type="protein sequence ID" value="CAH0004305.1"/>
    <property type="molecule type" value="Genomic_DNA"/>
</dbReference>
<dbReference type="OrthoDB" id="16820at2759"/>
<evidence type="ECO:0000256" key="1">
    <source>
        <dbReference type="ARBA" id="ARBA00007992"/>
    </source>
</evidence>
<dbReference type="InterPro" id="IPR002938">
    <property type="entry name" value="FAD-bd"/>
</dbReference>
<evidence type="ECO:0000256" key="3">
    <source>
        <dbReference type="ARBA" id="ARBA00022827"/>
    </source>
</evidence>
<proteinExistence type="inferred from homology"/>
<keyword evidence="3" id="KW-0274">FAD</keyword>
<keyword evidence="4" id="KW-0560">Oxidoreductase</keyword>
<comment type="caution">
    <text evidence="7">The sequence shown here is derived from an EMBL/GenBank/DDBJ whole genome shotgun (WGS) entry which is preliminary data.</text>
</comment>
<comment type="similarity">
    <text evidence="1">Belongs to the paxM FAD-dependent monooxygenase family.</text>
</comment>
<evidence type="ECO:0000256" key="4">
    <source>
        <dbReference type="ARBA" id="ARBA00023002"/>
    </source>
</evidence>
<keyword evidence="2" id="KW-0285">Flavoprotein</keyword>
<dbReference type="PANTHER" id="PTHR13789">
    <property type="entry name" value="MONOOXYGENASE"/>
    <property type="match status" value="1"/>
</dbReference>
<dbReference type="Pfam" id="PF01494">
    <property type="entry name" value="FAD_binding_3"/>
    <property type="match status" value="1"/>
</dbReference>
<gene>
    <name evidence="7" type="ORF">CBYS24578_00011845</name>
</gene>
<accession>A0A9N9UY75</accession>
<evidence type="ECO:0000259" key="6">
    <source>
        <dbReference type="Pfam" id="PF01494"/>
    </source>
</evidence>
<keyword evidence="8" id="KW-1185">Reference proteome</keyword>
<reference evidence="7 8" key="2">
    <citation type="submission" date="2021-10" db="EMBL/GenBank/DDBJ databases">
        <authorList>
            <person name="Piombo E."/>
        </authorList>
    </citation>
    <scope>NUCLEOTIDE SEQUENCE [LARGE SCALE GENOMIC DNA]</scope>
</reference>
<dbReference type="GO" id="GO:0071949">
    <property type="term" value="F:FAD binding"/>
    <property type="evidence" value="ECO:0007669"/>
    <property type="project" value="InterPro"/>
</dbReference>
<dbReference type="InterPro" id="IPR050493">
    <property type="entry name" value="FAD-dep_Monooxygenase_BioMet"/>
</dbReference>
<name>A0A9N9UY75_9HYPO</name>
<organism evidence="7 8">
    <name type="scientific">Clonostachys byssicola</name>
    <dbReference type="NCBI Taxonomy" id="160290"/>
    <lineage>
        <taxon>Eukaryota</taxon>
        <taxon>Fungi</taxon>
        <taxon>Dikarya</taxon>
        <taxon>Ascomycota</taxon>
        <taxon>Pezizomycotina</taxon>
        <taxon>Sordariomycetes</taxon>
        <taxon>Hypocreomycetidae</taxon>
        <taxon>Hypocreales</taxon>
        <taxon>Bionectriaceae</taxon>
        <taxon>Clonostachys</taxon>
    </lineage>
</organism>
<reference evidence="8" key="1">
    <citation type="submission" date="2019-06" db="EMBL/GenBank/DDBJ databases">
        <authorList>
            <person name="Broberg M."/>
        </authorList>
    </citation>
    <scope>NUCLEOTIDE SEQUENCE [LARGE SCALE GENOMIC DNA]</scope>
</reference>
<dbReference type="GO" id="GO:0004497">
    <property type="term" value="F:monooxygenase activity"/>
    <property type="evidence" value="ECO:0007669"/>
    <property type="project" value="UniProtKB-KW"/>
</dbReference>
<keyword evidence="5" id="KW-0503">Monooxygenase</keyword>
<protein>
    <recommendedName>
        <fullName evidence="6">FAD-binding domain-containing protein</fullName>
    </recommendedName>
</protein>